<feature type="domain" description="Ig-like" evidence="4">
    <location>
        <begin position="1245"/>
        <end position="1334"/>
    </location>
</feature>
<feature type="domain" description="EGF-like" evidence="3">
    <location>
        <begin position="832"/>
        <end position="870"/>
    </location>
</feature>
<gene>
    <name evidence="5" type="ORF">P879_00087</name>
</gene>
<evidence type="ECO:0000313" key="6">
    <source>
        <dbReference type="Proteomes" id="UP000699462"/>
    </source>
</evidence>
<dbReference type="InterPro" id="IPR003886">
    <property type="entry name" value="NIDO_dom"/>
</dbReference>
<reference evidence="5 6" key="1">
    <citation type="submission" date="2019-07" db="EMBL/GenBank/DDBJ databases">
        <title>Annotation for the trematode Paragonimus westermani.</title>
        <authorList>
            <person name="Choi Y.-J."/>
        </authorList>
    </citation>
    <scope>NUCLEOTIDE SEQUENCE [LARGE SCALE GENOMIC DNA]</scope>
    <source>
        <strain evidence="5">180907_Pwestermani</strain>
    </source>
</reference>
<feature type="signal peptide" evidence="2">
    <location>
        <begin position="1"/>
        <end position="17"/>
    </location>
</feature>
<dbReference type="Pfam" id="PF06119">
    <property type="entry name" value="NIDO"/>
    <property type="match status" value="1"/>
</dbReference>
<dbReference type="InterPro" id="IPR036179">
    <property type="entry name" value="Ig-like_dom_sf"/>
</dbReference>
<evidence type="ECO:0000256" key="2">
    <source>
        <dbReference type="SAM" id="SignalP"/>
    </source>
</evidence>
<organism evidence="5 6">
    <name type="scientific">Paragonimus westermani</name>
    <dbReference type="NCBI Taxonomy" id="34504"/>
    <lineage>
        <taxon>Eukaryota</taxon>
        <taxon>Metazoa</taxon>
        <taxon>Spiralia</taxon>
        <taxon>Lophotrochozoa</taxon>
        <taxon>Platyhelminthes</taxon>
        <taxon>Trematoda</taxon>
        <taxon>Digenea</taxon>
        <taxon>Plagiorchiida</taxon>
        <taxon>Troglotremata</taxon>
        <taxon>Troglotrematidae</taxon>
        <taxon>Paragonimus</taxon>
    </lineage>
</organism>
<dbReference type="SUPFAM" id="SSF63825">
    <property type="entry name" value="YWTD domain"/>
    <property type="match status" value="1"/>
</dbReference>
<dbReference type="SUPFAM" id="SSF57184">
    <property type="entry name" value="Growth factor receptor domain"/>
    <property type="match status" value="1"/>
</dbReference>
<sequence>MLLLVSLYICLLSTCQGFNPLFAFESTTASEDGKTLARLYLPSSQDGLIFQPSMAVPIYDRVIDKFTVFKNGLVALDDESVQNFPNNYPENTVASGKRLHTLNGRYLSVFTSVNNGPSGTITVREINPNDKDSLGCVNMKQLERVNRLIELRYPTEHGTFMAQSVLLITWENMTNDHYGTLQSNSFSLAIFTNGSRSYAIFQYQQIQWPEQNKVVSYALPPEAGVFMTHPHGFQLPRSGHSVDTTQWTNETNVALPGEWLIPLYDAPVGSDEQVEWLPKIAEEFLESIYTTCHVRAQQDGFNLEEAIVRRIPKTGGLPSELMNDGPTESAFGLVTEPTELDPYHYTDEWDEDYDYGMGGTGTQPNNDSFWASYHEELKNQFTDTVEPTAQESEMHSTTGTGAMTNLPEIIPETVQPLGLYDGDSDRMHTVEPEITSKTYIPLEGNIVSEAYDYKHRGESWSTYAERCDAATECKVPDSECFRVQGMACCVCRDQYYGSGNKQCWAEDQDYHFVFQGNLTANWNHDSNNFRLPIYLDIQNGRSKRSSSGVRDGQVDDPNYQTVRLFTPMFHILNALIATSCRNDSANNRNRAFSLFSLGGGFRTPFNLQFFFDIQHVGKLTVSSRFSLDRDSSQTYSRGTIQMEVTNTEGPISLIKRAYREANSVTGTTDRSYYASYRLDNYGRVIFPEHLVKFVAETRGTTGEEAKMDEMDVRWSAIADITAGSGEDSAANCLTQREGPVPRDQSTYIRMLDRGYCGEDCSSSQSGCNLFCVDIPLISAHEPDACSCIRCTGEGEVCRADGGSYSCDCGPGLRRMEDRTCRADPSLPDIPLPEEQCGPVRCHQHARCIDKQQGLCQCLPGFRGDGQVRCEDDPCARCLQNEVCVNDVCRPTGVNLCEGIRCGKQAFCRDGACVCNAGYTGDPMVECIEEQELCAGVQCHRFGQCYENRCYCSHGYVGDGVNFCDVHTEDPCDGVRCAANANCRDGRCSCVTGYEGDGYTQCLLSQDKCANIQCHPLAQCHDGQCLCQEGYDGDGYRECRPKGRCVDEDCHPYAHCVADRCQCKPGYEGDGYTKCKEVQSVSPKECGDCRGIPLKELAQCIDGRCVCATGFIEAHPGVCMECVQSNCHRDALCQPTQRYNNAYSCQCKSGYSGDGVKVCEPGDRSGTGVDPTCGGGCHVRNAECNRATGRCECRRGYDGDGLTKCSWNCQLCVPDAICDRENERCNCKPDYFGDGQVYCEKIPTRPDLVRVHITGQGDVIRVTDIEKPLMLNCYVTTNDESVTGQWTQPKGSQPAVITINRLDNGTEISLRIAKPAMTDAGRYFCRAAQSEAFIDVVIEETAVPYDIFLTSDDGILKVRSSGQNSSIATLWNLAENNKYGRVAMVTDCNTQRVIYTADYGHEIRLGDAHAKQKELSTTPIYQSQVSRFRNLAVDPPSGNIYAWDEAFGKLVVLNPAKPHMLYTLDSINSLKQGDAIRFAGLALHSSQGLLYWATFTDGWMPNGTIQVASMNGQNEKQLIQLDGEPLALSLSPSYDNTDNSAGRLCWIQRSITNMFALTTEMHCARLSVDGRQILMKERLRQFNPTEEPSWGMVHHRGTVLWTDASRPVFYSANPARRVHVRLVCCSNRFQAIAALAKCNPAMSNACGYSNGRCRYFCLPNEDHRSRTCVCPDNEIGCHKEV</sequence>
<dbReference type="PROSITE" id="PS50026">
    <property type="entry name" value="EGF_3"/>
    <property type="match status" value="2"/>
</dbReference>
<dbReference type="PANTHER" id="PTHR24033:SF151">
    <property type="entry name" value="NOTCH 2"/>
    <property type="match status" value="1"/>
</dbReference>
<evidence type="ECO:0000259" key="4">
    <source>
        <dbReference type="PROSITE" id="PS50835"/>
    </source>
</evidence>
<dbReference type="PANTHER" id="PTHR24033">
    <property type="entry name" value="EGF-LIKE DOMAIN-CONTAINING PROTEIN"/>
    <property type="match status" value="1"/>
</dbReference>
<accession>A0A8T0DX85</accession>
<feature type="domain" description="EGF-like" evidence="3">
    <location>
        <begin position="1119"/>
        <end position="1159"/>
    </location>
</feature>
<dbReference type="InterPro" id="IPR051830">
    <property type="entry name" value="NOTCH_homolog"/>
</dbReference>
<dbReference type="GO" id="GO:0007160">
    <property type="term" value="P:cell-matrix adhesion"/>
    <property type="evidence" value="ECO:0007669"/>
    <property type="project" value="InterPro"/>
</dbReference>
<keyword evidence="1" id="KW-0245">EGF-like domain</keyword>
<dbReference type="OrthoDB" id="6375837at2759"/>
<dbReference type="Gene3D" id="2.40.155.10">
    <property type="entry name" value="Green fluorescent protein"/>
    <property type="match status" value="1"/>
</dbReference>
<protein>
    <submittedName>
        <fullName evidence="5">Uncharacterized protein</fullName>
    </submittedName>
</protein>
<dbReference type="Gene3D" id="2.120.10.30">
    <property type="entry name" value="TolB, C-terminal domain"/>
    <property type="match status" value="1"/>
</dbReference>
<dbReference type="Gene3D" id="2.10.25.10">
    <property type="entry name" value="Laminin"/>
    <property type="match status" value="2"/>
</dbReference>
<dbReference type="SUPFAM" id="SSF48726">
    <property type="entry name" value="Immunoglobulin"/>
    <property type="match status" value="1"/>
</dbReference>
<dbReference type="SMART" id="SM00539">
    <property type="entry name" value="NIDO"/>
    <property type="match status" value="1"/>
</dbReference>
<keyword evidence="2" id="KW-0732">Signal</keyword>
<dbReference type="SMART" id="SM00181">
    <property type="entry name" value="EGF"/>
    <property type="match status" value="10"/>
</dbReference>
<dbReference type="InterPro" id="IPR000742">
    <property type="entry name" value="EGF"/>
</dbReference>
<dbReference type="EMBL" id="JTDF01000343">
    <property type="protein sequence ID" value="KAF8571758.1"/>
    <property type="molecule type" value="Genomic_DNA"/>
</dbReference>
<dbReference type="InterPro" id="IPR007110">
    <property type="entry name" value="Ig-like_dom"/>
</dbReference>
<dbReference type="PROSITE" id="PS50835">
    <property type="entry name" value="IG_LIKE"/>
    <property type="match status" value="1"/>
</dbReference>
<evidence type="ECO:0000259" key="3">
    <source>
        <dbReference type="PROSITE" id="PS50026"/>
    </source>
</evidence>
<dbReference type="InterPro" id="IPR011042">
    <property type="entry name" value="6-blade_b-propeller_TolB-like"/>
</dbReference>
<keyword evidence="6" id="KW-1185">Reference proteome</keyword>
<dbReference type="InterPro" id="IPR009030">
    <property type="entry name" value="Growth_fac_rcpt_cys_sf"/>
</dbReference>
<name>A0A8T0DX85_9TREM</name>
<feature type="chain" id="PRO_5035898868" evidence="2">
    <location>
        <begin position="18"/>
        <end position="1680"/>
    </location>
</feature>
<evidence type="ECO:0000256" key="1">
    <source>
        <dbReference type="PROSITE-ProRule" id="PRU00076"/>
    </source>
</evidence>
<comment type="caution">
    <text evidence="1">Lacks conserved residue(s) required for the propagation of feature annotation.</text>
</comment>
<comment type="caution">
    <text evidence="5">The sequence shown here is derived from an EMBL/GenBank/DDBJ whole genome shotgun (WGS) entry which is preliminary data.</text>
</comment>
<dbReference type="InterPro" id="IPR009017">
    <property type="entry name" value="GFP"/>
</dbReference>
<dbReference type="Proteomes" id="UP000699462">
    <property type="component" value="Unassembled WGS sequence"/>
</dbReference>
<proteinExistence type="predicted"/>
<evidence type="ECO:0000313" key="5">
    <source>
        <dbReference type="EMBL" id="KAF8571758.1"/>
    </source>
</evidence>
<dbReference type="PROSITE" id="PS01186">
    <property type="entry name" value="EGF_2"/>
    <property type="match status" value="3"/>
</dbReference>